<reference evidence="9" key="1">
    <citation type="submission" date="2013-03" db="EMBL/GenBank/DDBJ databases">
        <title>The Genome Sequence of Anopheles dirus WRAIR2.</title>
        <authorList>
            <consortium name="The Broad Institute Genomics Platform"/>
            <person name="Neafsey D.E."/>
            <person name="Walton C."/>
            <person name="Walker B."/>
            <person name="Young S.K."/>
            <person name="Zeng Q."/>
            <person name="Gargeya S."/>
            <person name="Fitzgerald M."/>
            <person name="Haas B."/>
            <person name="Abouelleil A."/>
            <person name="Allen A.W."/>
            <person name="Alvarado L."/>
            <person name="Arachchi H.M."/>
            <person name="Berlin A.M."/>
            <person name="Chapman S.B."/>
            <person name="Gainer-Dewar J."/>
            <person name="Goldberg J."/>
            <person name="Griggs A."/>
            <person name="Gujja S."/>
            <person name="Hansen M."/>
            <person name="Howarth C."/>
            <person name="Imamovic A."/>
            <person name="Ireland A."/>
            <person name="Larimer J."/>
            <person name="McCowan C."/>
            <person name="Murphy C."/>
            <person name="Pearson M."/>
            <person name="Poon T.W."/>
            <person name="Priest M."/>
            <person name="Roberts A."/>
            <person name="Saif S."/>
            <person name="Shea T."/>
            <person name="Sisk P."/>
            <person name="Sykes S."/>
            <person name="Wortman J."/>
            <person name="Nusbaum C."/>
            <person name="Birren B."/>
        </authorList>
    </citation>
    <scope>NUCLEOTIDE SEQUENCE [LARGE SCALE GENOMIC DNA]</scope>
    <source>
        <strain evidence="9">WRAIR2</strain>
    </source>
</reference>
<dbReference type="PANTHER" id="PTHR12606">
    <property type="entry name" value="SENTRIN/SUMO-SPECIFIC PROTEASE"/>
    <property type="match status" value="1"/>
</dbReference>
<feature type="domain" description="Ubiquitin-like protease family profile" evidence="7">
    <location>
        <begin position="449"/>
        <end position="615"/>
    </location>
</feature>
<evidence type="ECO:0000313" key="8">
    <source>
        <dbReference type="EnsemblMetazoa" id="ADIR010778-PA"/>
    </source>
</evidence>
<keyword evidence="3" id="KW-0378">Hydrolase</keyword>
<dbReference type="GO" id="GO:0080090">
    <property type="term" value="P:regulation of primary metabolic process"/>
    <property type="evidence" value="ECO:0007669"/>
    <property type="project" value="UniProtKB-ARBA"/>
</dbReference>
<keyword evidence="5" id="KW-0175">Coiled coil</keyword>
<feature type="region of interest" description="Disordered" evidence="6">
    <location>
        <begin position="79"/>
        <end position="159"/>
    </location>
</feature>
<evidence type="ECO:0000313" key="9">
    <source>
        <dbReference type="Proteomes" id="UP000075884"/>
    </source>
</evidence>
<keyword evidence="9" id="KW-1185">Reference proteome</keyword>
<evidence type="ECO:0000256" key="5">
    <source>
        <dbReference type="SAM" id="Coils"/>
    </source>
</evidence>
<sequence>MKMFPGTLISRLKQLLTGGGSEGNDLPSVEEAFHSKRLYGGHNTVASATASVKQNGGGFASSMANARRLSEITDMSRANQHGYGSHHIPTLSGSSIHRTPLGGGTESRPLASRRSNNGPPNLIPIQYTTLRSSYGQQRGGHPPKLFAGTGSGRTEQNSEHVPTLVPLGMSSTRGDTGPVPELTSEFRNLLRSKYSTTPSTGSSSGYMAALDRDLLAQQEARKKYEALMKKFTPIANDPPPTGAYDRFKRKTMNGNIQRSAKAGSIETLALTDDEDDDNDGDRDASDDCVEVVPEAGSSTSNIGRLFTTIDPTHFNLTEDTKQEQSSLEPVNTVRERFQTKQVFRDNIIQDVQQRYGSLFSERKLLIEQEKERLSSLKKNTQAQESEMRNKMRNYVCAFYTFDVLDETQIKESTPEPEEVPLPVLSKEHLEQMHRKLRTGNQLVIEKFNLPITGNDLVTLQGMNWLNDAVINFYMELLRERSELKRDQGLPKVYTMNTFFLQRLLQSGYGAVRRWTRKVDLLAHDIIVVPVHVGGIHWCMSTIDLRRKTIHYYDSMGAPNNDVLNALESYLCQESLDKRKTPFDAAGLTKQNVRDCPRQRNGSDCGVFSCMFAEFLSRDHAITFDQSNMPYFRQKMTRCWREANHVARHSTHQSGRHAHGWQRSDGDSGAPVVASTSRQYLTSFTSGRACRQARQLSPPASGTTDGGAIGLSATCSLNTSTKRSHHDRALHAILQVADVRGVDADVEGADTRFQRLGNDVHELGRLDRIGDDFLRLDLRECDLSGHKPEYPTVSTANSSTVPEEEQNAFQANSAAYEGSAAPVTPNSSGLVHAMIHTNQTKANGIVACRSSFALVAFMWYWMKPCSAAK</sequence>
<feature type="compositionally biased region" description="Basic residues" evidence="6">
    <location>
        <begin position="649"/>
        <end position="659"/>
    </location>
</feature>
<dbReference type="SUPFAM" id="SSF54001">
    <property type="entry name" value="Cysteine proteinases"/>
    <property type="match status" value="1"/>
</dbReference>
<dbReference type="STRING" id="7168.A0A182NSY8"/>
<comment type="similarity">
    <text evidence="1">Belongs to the peptidase C48 family.</text>
</comment>
<feature type="compositionally biased region" description="Polar residues" evidence="6">
    <location>
        <begin position="126"/>
        <end position="136"/>
    </location>
</feature>
<dbReference type="GO" id="GO:0016929">
    <property type="term" value="F:deSUMOylase activity"/>
    <property type="evidence" value="ECO:0007669"/>
    <property type="project" value="TreeGrafter"/>
</dbReference>
<keyword evidence="4" id="KW-0788">Thiol protease</keyword>
<evidence type="ECO:0000256" key="3">
    <source>
        <dbReference type="ARBA" id="ARBA00022801"/>
    </source>
</evidence>
<evidence type="ECO:0000259" key="7">
    <source>
        <dbReference type="PROSITE" id="PS50600"/>
    </source>
</evidence>
<reference evidence="8" key="2">
    <citation type="submission" date="2020-05" db="UniProtKB">
        <authorList>
            <consortium name="EnsemblMetazoa"/>
        </authorList>
    </citation>
    <scope>IDENTIFICATION</scope>
    <source>
        <strain evidence="8">WRAIR2</strain>
    </source>
</reference>
<organism evidence="8 9">
    <name type="scientific">Anopheles dirus</name>
    <dbReference type="NCBI Taxonomy" id="7168"/>
    <lineage>
        <taxon>Eukaryota</taxon>
        <taxon>Metazoa</taxon>
        <taxon>Ecdysozoa</taxon>
        <taxon>Arthropoda</taxon>
        <taxon>Hexapoda</taxon>
        <taxon>Insecta</taxon>
        <taxon>Pterygota</taxon>
        <taxon>Neoptera</taxon>
        <taxon>Endopterygota</taxon>
        <taxon>Diptera</taxon>
        <taxon>Nematocera</taxon>
        <taxon>Culicoidea</taxon>
        <taxon>Culicidae</taxon>
        <taxon>Anophelinae</taxon>
        <taxon>Anopheles</taxon>
    </lineage>
</organism>
<dbReference type="PROSITE" id="PS50600">
    <property type="entry name" value="ULP_PROTEASE"/>
    <property type="match status" value="1"/>
</dbReference>
<protein>
    <recommendedName>
        <fullName evidence="7">Ubiquitin-like protease family profile domain-containing protein</fullName>
    </recommendedName>
</protein>
<dbReference type="GO" id="GO:0006508">
    <property type="term" value="P:proteolysis"/>
    <property type="evidence" value="ECO:0007669"/>
    <property type="project" value="UniProtKB-KW"/>
</dbReference>
<evidence type="ECO:0000256" key="1">
    <source>
        <dbReference type="ARBA" id="ARBA00005234"/>
    </source>
</evidence>
<evidence type="ECO:0000256" key="4">
    <source>
        <dbReference type="ARBA" id="ARBA00022807"/>
    </source>
</evidence>
<dbReference type="GO" id="GO:0060255">
    <property type="term" value="P:regulation of macromolecule metabolic process"/>
    <property type="evidence" value="ECO:0007669"/>
    <property type="project" value="UniProtKB-ARBA"/>
</dbReference>
<dbReference type="Gene3D" id="3.40.395.10">
    <property type="entry name" value="Adenoviral Proteinase, Chain A"/>
    <property type="match status" value="1"/>
</dbReference>
<dbReference type="Proteomes" id="UP000075884">
    <property type="component" value="Unassembled WGS sequence"/>
</dbReference>
<accession>A0A182NSY8</accession>
<keyword evidence="2" id="KW-0645">Protease</keyword>
<evidence type="ECO:0000256" key="2">
    <source>
        <dbReference type="ARBA" id="ARBA00022670"/>
    </source>
</evidence>
<dbReference type="GO" id="GO:0005634">
    <property type="term" value="C:nucleus"/>
    <property type="evidence" value="ECO:0007669"/>
    <property type="project" value="TreeGrafter"/>
</dbReference>
<feature type="compositionally biased region" description="Acidic residues" evidence="6">
    <location>
        <begin position="271"/>
        <end position="286"/>
    </location>
</feature>
<dbReference type="FunFam" id="3.40.395.10:FF:000001">
    <property type="entry name" value="Sentrin-specific protease 1"/>
    <property type="match status" value="1"/>
</dbReference>
<feature type="region of interest" description="Disordered" evidence="6">
    <location>
        <begin position="649"/>
        <end position="671"/>
    </location>
</feature>
<dbReference type="EnsemblMetazoa" id="ADIR010778-RA">
    <property type="protein sequence ID" value="ADIR010778-PA"/>
    <property type="gene ID" value="ADIR010778"/>
</dbReference>
<dbReference type="VEuPathDB" id="VectorBase:ADIR010778"/>
<name>A0A182NSY8_9DIPT</name>
<evidence type="ECO:0000256" key="6">
    <source>
        <dbReference type="SAM" id="MobiDB-lite"/>
    </source>
</evidence>
<dbReference type="InterPro" id="IPR003653">
    <property type="entry name" value="Peptidase_C48_C"/>
</dbReference>
<dbReference type="PANTHER" id="PTHR12606:SF141">
    <property type="entry name" value="GH15225P-RELATED"/>
    <property type="match status" value="1"/>
</dbReference>
<dbReference type="InterPro" id="IPR038765">
    <property type="entry name" value="Papain-like_cys_pep_sf"/>
</dbReference>
<feature type="coiled-coil region" evidence="5">
    <location>
        <begin position="366"/>
        <end position="393"/>
    </location>
</feature>
<feature type="region of interest" description="Disordered" evidence="6">
    <location>
        <begin position="255"/>
        <end position="286"/>
    </location>
</feature>
<dbReference type="AlphaFoldDB" id="A0A182NSY8"/>
<proteinExistence type="inferred from homology"/>
<dbReference type="Pfam" id="PF02902">
    <property type="entry name" value="Peptidase_C48"/>
    <property type="match status" value="1"/>
</dbReference>
<dbReference type="GO" id="GO:0016926">
    <property type="term" value="P:protein desumoylation"/>
    <property type="evidence" value="ECO:0007669"/>
    <property type="project" value="TreeGrafter"/>
</dbReference>